<dbReference type="Pfam" id="PF01594">
    <property type="entry name" value="AI-2E_transport"/>
    <property type="match status" value="1"/>
</dbReference>
<evidence type="ECO:0000256" key="1">
    <source>
        <dbReference type="ARBA" id="ARBA00004651"/>
    </source>
</evidence>
<organism evidence="9 10">
    <name type="scientific">Caldisalinibacter kiritimatiensis</name>
    <dbReference type="NCBI Taxonomy" id="1304284"/>
    <lineage>
        <taxon>Bacteria</taxon>
        <taxon>Bacillati</taxon>
        <taxon>Bacillota</taxon>
        <taxon>Tissierellia</taxon>
        <taxon>Tissierellales</taxon>
        <taxon>Thermohalobacteraceae</taxon>
        <taxon>Caldisalinibacter</taxon>
    </lineage>
</organism>
<evidence type="ECO:0000256" key="2">
    <source>
        <dbReference type="ARBA" id="ARBA00009773"/>
    </source>
</evidence>
<dbReference type="eggNOG" id="COG0628">
    <property type="taxonomic scope" value="Bacteria"/>
</dbReference>
<evidence type="ECO:0000313" key="9">
    <source>
        <dbReference type="EMBL" id="EOD01031.1"/>
    </source>
</evidence>
<feature type="transmembrane region" description="Helical" evidence="8">
    <location>
        <begin position="6"/>
        <end position="31"/>
    </location>
</feature>
<dbReference type="AlphaFoldDB" id="R1CQU9"/>
<accession>R1CQU9</accession>
<dbReference type="GO" id="GO:0055085">
    <property type="term" value="P:transmembrane transport"/>
    <property type="evidence" value="ECO:0007669"/>
    <property type="project" value="TreeGrafter"/>
</dbReference>
<reference evidence="9 10" key="1">
    <citation type="journal article" date="2015" name="Geomicrobiol. J.">
        <title>Caldisalinibacter kiritimatiensis gen. nov., sp. nov., a moderately thermohalophilic thiosulfate-reducing bacterium from a hypersaline microbial mat.</title>
        <authorList>
            <person name="Ben Hania W."/>
            <person name="Joseph M."/>
            <person name="Fiebig A."/>
            <person name="Bunk B."/>
            <person name="Klenk H.-P."/>
            <person name="Fardeau M.-L."/>
            <person name="Spring S."/>
        </authorList>
    </citation>
    <scope>NUCLEOTIDE SEQUENCE [LARGE SCALE GENOMIC DNA]</scope>
    <source>
        <strain evidence="9 10">L21-TH-D2</strain>
    </source>
</reference>
<comment type="caution">
    <text evidence="9">The sequence shown here is derived from an EMBL/GenBank/DDBJ whole genome shotgun (WGS) entry which is preliminary data.</text>
</comment>
<evidence type="ECO:0000313" key="10">
    <source>
        <dbReference type="Proteomes" id="UP000013378"/>
    </source>
</evidence>
<feature type="transmembrane region" description="Helical" evidence="8">
    <location>
        <begin position="38"/>
        <end position="58"/>
    </location>
</feature>
<sequence>MIIGAPYALVISTIVGVTNMVPYFGPIIGAVPAVLITLFYNPITALWMLIFILCLQQFDGLYLGPKILGTQVGLKPVYVISAIIIGGGLFGVLGMLLAVPIGAIIRTIFTRYIDSKLEEKNIKL</sequence>
<dbReference type="Proteomes" id="UP000013378">
    <property type="component" value="Unassembled WGS sequence"/>
</dbReference>
<evidence type="ECO:0000256" key="4">
    <source>
        <dbReference type="ARBA" id="ARBA00022475"/>
    </source>
</evidence>
<evidence type="ECO:0000256" key="6">
    <source>
        <dbReference type="ARBA" id="ARBA00022989"/>
    </source>
</evidence>
<evidence type="ECO:0000256" key="3">
    <source>
        <dbReference type="ARBA" id="ARBA00022448"/>
    </source>
</evidence>
<dbReference type="PANTHER" id="PTHR21716">
    <property type="entry name" value="TRANSMEMBRANE PROTEIN"/>
    <property type="match status" value="1"/>
</dbReference>
<keyword evidence="6 8" id="KW-1133">Transmembrane helix</keyword>
<dbReference type="STRING" id="1304284.L21TH_0933"/>
<evidence type="ECO:0000256" key="8">
    <source>
        <dbReference type="SAM" id="Phobius"/>
    </source>
</evidence>
<dbReference type="EMBL" id="ARZA01000091">
    <property type="protein sequence ID" value="EOD01031.1"/>
    <property type="molecule type" value="Genomic_DNA"/>
</dbReference>
<dbReference type="PATRIC" id="fig|1304284.3.peg.919"/>
<feature type="transmembrane region" description="Helical" evidence="8">
    <location>
        <begin position="78"/>
        <end position="105"/>
    </location>
</feature>
<keyword evidence="3" id="KW-0813">Transport</keyword>
<evidence type="ECO:0000256" key="5">
    <source>
        <dbReference type="ARBA" id="ARBA00022692"/>
    </source>
</evidence>
<dbReference type="InterPro" id="IPR002549">
    <property type="entry name" value="AI-2E-like"/>
</dbReference>
<proteinExistence type="inferred from homology"/>
<gene>
    <name evidence="9" type="ORF">L21TH_0933</name>
</gene>
<comment type="similarity">
    <text evidence="2">Belongs to the autoinducer-2 exporter (AI-2E) (TC 2.A.86) family.</text>
</comment>
<keyword evidence="4" id="KW-1003">Cell membrane</keyword>
<protein>
    <submittedName>
        <fullName evidence="9">Permease</fullName>
    </submittedName>
</protein>
<keyword evidence="10" id="KW-1185">Reference proteome</keyword>
<keyword evidence="7 8" id="KW-0472">Membrane</keyword>
<name>R1CQU9_9FIRM</name>
<dbReference type="GO" id="GO:0005886">
    <property type="term" value="C:plasma membrane"/>
    <property type="evidence" value="ECO:0007669"/>
    <property type="project" value="UniProtKB-SubCell"/>
</dbReference>
<dbReference type="PANTHER" id="PTHR21716:SF53">
    <property type="entry name" value="PERMEASE PERM-RELATED"/>
    <property type="match status" value="1"/>
</dbReference>
<comment type="subcellular location">
    <subcellularLocation>
        <location evidence="1">Cell membrane</location>
        <topology evidence="1">Multi-pass membrane protein</topology>
    </subcellularLocation>
</comment>
<evidence type="ECO:0000256" key="7">
    <source>
        <dbReference type="ARBA" id="ARBA00023136"/>
    </source>
</evidence>
<keyword evidence="5 8" id="KW-0812">Transmembrane</keyword>